<comment type="function">
    <text evidence="7">Component of the tartrate utilization system and may allow entry of tartrate and tartrate dehydrogenase.</text>
</comment>
<dbReference type="Pfam" id="PF07690">
    <property type="entry name" value="MFS_1"/>
    <property type="match status" value="1"/>
</dbReference>
<feature type="transmembrane region" description="Helical" evidence="9">
    <location>
        <begin position="95"/>
        <end position="114"/>
    </location>
</feature>
<feature type="transmembrane region" description="Helical" evidence="9">
    <location>
        <begin position="63"/>
        <end position="83"/>
    </location>
</feature>
<dbReference type="GeneID" id="57477451"/>
<feature type="transmembrane region" description="Helical" evidence="9">
    <location>
        <begin position="188"/>
        <end position="210"/>
    </location>
</feature>
<evidence type="ECO:0000256" key="5">
    <source>
        <dbReference type="ARBA" id="ARBA00022989"/>
    </source>
</evidence>
<keyword evidence="6 9" id="KW-0472">Membrane</keyword>
<evidence type="ECO:0000256" key="2">
    <source>
        <dbReference type="ARBA" id="ARBA00022448"/>
    </source>
</evidence>
<dbReference type="FunFam" id="1.20.1250.20:FF:000126">
    <property type="entry name" value="MFS transporter permease"/>
    <property type="match status" value="1"/>
</dbReference>
<gene>
    <name evidence="11" type="primary">ttuB6</name>
    <name evidence="11" type="ORF">PFLCHA0_c44450</name>
</gene>
<dbReference type="GO" id="GO:0022857">
    <property type="term" value="F:transmembrane transporter activity"/>
    <property type="evidence" value="ECO:0007669"/>
    <property type="project" value="InterPro"/>
</dbReference>
<evidence type="ECO:0000256" key="1">
    <source>
        <dbReference type="ARBA" id="ARBA00004141"/>
    </source>
</evidence>
<comment type="subcellular location">
    <subcellularLocation>
        <location evidence="1">Membrane</location>
        <topology evidence="1">Multi-pass membrane protein</topology>
    </subcellularLocation>
</comment>
<dbReference type="InterPro" id="IPR036259">
    <property type="entry name" value="MFS_trans_sf"/>
</dbReference>
<sequence length="436" mass="47766">MPESLSQTASAPVTASFEDLAYRKVAWRILPLLLLCYLVAYLDRVNVGFAKLQMSEDLQFSEAVYGLGAGIFFIAYFLVEIPSNLILHRVGARLWIARIMISWGLISSCMAFVSTPTSFYVMRFLLGIAEAGFYPGVILYLSYWFPSNRRGKMYALFATAVPLSGLIGAPLSGWIMSALNGHHGFAGWQWMFFLEGLPSILVGGLVIYCLSDRIADAGWLTREQKTLLQSRIEAETDGHQVHSVRQVFGQPRIWLLTAIYFCMIAGFYTVGFWLPSLIRQAGVSDVFQVGMLTAIPYAAAALTMVLISRSADRLRERRWHLALTAVLGGVGLMISATWSDNFTVSMIGLTLGAMGAFSTLPLFWSLPTAFLGGTAAAAGIALINSWGNLAGFVSPYLMGFLKDLTQSTTIGMYVMASALFVGALLVFKIPGKLVNR</sequence>
<feature type="transmembrane region" description="Helical" evidence="9">
    <location>
        <begin position="25"/>
        <end position="43"/>
    </location>
</feature>
<dbReference type="KEGG" id="pprc:PFLCHA0_c44450"/>
<accession>A0A2C9ERA2</accession>
<feature type="transmembrane region" description="Helical" evidence="9">
    <location>
        <begin position="344"/>
        <end position="364"/>
    </location>
</feature>
<dbReference type="HOGENOM" id="CLU_001265_0_0_6"/>
<dbReference type="Gene3D" id="1.20.1250.20">
    <property type="entry name" value="MFS general substrate transporter like domains"/>
    <property type="match status" value="2"/>
</dbReference>
<evidence type="ECO:0000256" key="7">
    <source>
        <dbReference type="ARBA" id="ARBA00058119"/>
    </source>
</evidence>
<evidence type="ECO:0000313" key="12">
    <source>
        <dbReference type="Proteomes" id="UP000013940"/>
    </source>
</evidence>
<feature type="transmembrane region" description="Helical" evidence="9">
    <location>
        <begin position="319"/>
        <end position="338"/>
    </location>
</feature>
<evidence type="ECO:0000256" key="8">
    <source>
        <dbReference type="ARBA" id="ARBA00074139"/>
    </source>
</evidence>
<feature type="transmembrane region" description="Helical" evidence="9">
    <location>
        <begin position="153"/>
        <end position="176"/>
    </location>
</feature>
<dbReference type="CDD" id="cd17319">
    <property type="entry name" value="MFS_ExuT_GudP_like"/>
    <property type="match status" value="1"/>
</dbReference>
<dbReference type="PANTHER" id="PTHR43791">
    <property type="entry name" value="PERMEASE-RELATED"/>
    <property type="match status" value="1"/>
</dbReference>
<dbReference type="Proteomes" id="UP000013940">
    <property type="component" value="Chromosome"/>
</dbReference>
<evidence type="ECO:0000259" key="10">
    <source>
        <dbReference type="PROSITE" id="PS50850"/>
    </source>
</evidence>
<dbReference type="AlphaFoldDB" id="A0A2C9ERA2"/>
<feature type="transmembrane region" description="Helical" evidence="9">
    <location>
        <begin position="253"/>
        <end position="274"/>
    </location>
</feature>
<protein>
    <recommendedName>
        <fullName evidence="8">Putative tartrate transporter</fullName>
    </recommendedName>
</protein>
<dbReference type="SUPFAM" id="SSF103473">
    <property type="entry name" value="MFS general substrate transporter"/>
    <property type="match status" value="1"/>
</dbReference>
<name>A0A2C9ERA2_PSEPH</name>
<keyword evidence="2" id="KW-0813">Transport</keyword>
<evidence type="ECO:0000313" key="11">
    <source>
        <dbReference type="EMBL" id="AGL86204.1"/>
    </source>
</evidence>
<dbReference type="EMBL" id="CP003190">
    <property type="protein sequence ID" value="AGL86204.1"/>
    <property type="molecule type" value="Genomic_DNA"/>
</dbReference>
<keyword evidence="5 9" id="KW-1133">Transmembrane helix</keyword>
<keyword evidence="4" id="KW-0058">Aromatic hydrocarbons catabolism</keyword>
<dbReference type="InterPro" id="IPR011701">
    <property type="entry name" value="MFS"/>
</dbReference>
<dbReference type="InterPro" id="IPR020846">
    <property type="entry name" value="MFS_dom"/>
</dbReference>
<dbReference type="PANTHER" id="PTHR43791:SF36">
    <property type="entry name" value="TRANSPORTER, PUTATIVE (AFU_ORTHOLOGUE AFUA_6G08340)-RELATED"/>
    <property type="match status" value="1"/>
</dbReference>
<evidence type="ECO:0000256" key="3">
    <source>
        <dbReference type="ARBA" id="ARBA00022692"/>
    </source>
</evidence>
<organism evidence="11 12">
    <name type="scientific">Pseudomonas protegens (strain DSM 19095 / LMG 27888 / CFBP 6595 / CHA0)</name>
    <dbReference type="NCBI Taxonomy" id="1124983"/>
    <lineage>
        <taxon>Bacteria</taxon>
        <taxon>Pseudomonadati</taxon>
        <taxon>Pseudomonadota</taxon>
        <taxon>Gammaproteobacteria</taxon>
        <taxon>Pseudomonadales</taxon>
        <taxon>Pseudomonadaceae</taxon>
        <taxon>Pseudomonas</taxon>
    </lineage>
</organism>
<dbReference type="PROSITE" id="PS50850">
    <property type="entry name" value="MFS"/>
    <property type="match status" value="1"/>
</dbReference>
<proteinExistence type="predicted"/>
<dbReference type="RefSeq" id="WP_011062644.1">
    <property type="nucleotide sequence ID" value="NC_021237.1"/>
</dbReference>
<dbReference type="eggNOG" id="COG2271">
    <property type="taxonomic scope" value="Bacteria"/>
</dbReference>
<evidence type="ECO:0000256" key="6">
    <source>
        <dbReference type="ARBA" id="ARBA00023136"/>
    </source>
</evidence>
<feature type="transmembrane region" description="Helical" evidence="9">
    <location>
        <begin position="120"/>
        <end position="141"/>
    </location>
</feature>
<feature type="transmembrane region" description="Helical" evidence="9">
    <location>
        <begin position="410"/>
        <end position="427"/>
    </location>
</feature>
<evidence type="ECO:0000256" key="4">
    <source>
        <dbReference type="ARBA" id="ARBA00022797"/>
    </source>
</evidence>
<keyword evidence="3 9" id="KW-0812">Transmembrane</keyword>
<feature type="domain" description="Major facilitator superfamily (MFS) profile" evidence="10">
    <location>
        <begin position="29"/>
        <end position="434"/>
    </location>
</feature>
<dbReference type="GO" id="GO:0005886">
    <property type="term" value="C:plasma membrane"/>
    <property type="evidence" value="ECO:0007669"/>
    <property type="project" value="TreeGrafter"/>
</dbReference>
<feature type="transmembrane region" description="Helical" evidence="9">
    <location>
        <begin position="286"/>
        <end position="307"/>
    </location>
</feature>
<reference evidence="12" key="1">
    <citation type="journal article" date="2014" name="Genome Announc.">
        <title>Full-genome sequence of the plant growth-promoting bacterium Pseudomonas protegens CHA0.</title>
        <authorList>
            <person name="Jousset A."/>
            <person name="Schuldes J."/>
            <person name="Keel C."/>
            <person name="Maurhofer M."/>
            <person name="Daniel R."/>
            <person name="Scheu S."/>
            <person name="Thuermer A."/>
        </authorList>
    </citation>
    <scope>NUCLEOTIDE SEQUENCE [LARGE SCALE GENOMIC DNA]</scope>
    <source>
        <strain evidence="12">DSM 19095 / LMG 27888 / CFBP 6595 / CHA0</strain>
    </source>
</reference>
<feature type="transmembrane region" description="Helical" evidence="9">
    <location>
        <begin position="376"/>
        <end position="398"/>
    </location>
</feature>
<evidence type="ECO:0000256" key="9">
    <source>
        <dbReference type="SAM" id="Phobius"/>
    </source>
</evidence>
<dbReference type="FunFam" id="1.20.1250.20:FF:000018">
    <property type="entry name" value="MFS transporter permease"/>
    <property type="match status" value="1"/>
</dbReference>